<dbReference type="KEGG" id="vpo:Kpol_499p9"/>
<dbReference type="Gene3D" id="3.40.50.300">
    <property type="entry name" value="P-loop containing nucleotide triphosphate hydrolases"/>
    <property type="match status" value="1"/>
</dbReference>
<dbReference type="EMBL" id="DS480437">
    <property type="protein sequence ID" value="EDO15981.1"/>
    <property type="molecule type" value="Genomic_DNA"/>
</dbReference>
<dbReference type="GeneID" id="5544108"/>
<accession>A7TP12</accession>
<dbReference type="PANTHER" id="PTHR10606:SF39">
    <property type="entry name" value="6-PHOSPHOFRUCTO-2-KINASE_FRUCTOSE-2,6-BISPHOSPHATASE YLR345W-RELATED"/>
    <property type="match status" value="1"/>
</dbReference>
<dbReference type="Proteomes" id="UP000000267">
    <property type="component" value="Unassembled WGS sequence"/>
</dbReference>
<dbReference type="RefSeq" id="XP_001643839.1">
    <property type="nucleotide sequence ID" value="XM_001643789.1"/>
</dbReference>
<dbReference type="GO" id="GO:0006000">
    <property type="term" value="P:fructose metabolic process"/>
    <property type="evidence" value="ECO:0007669"/>
    <property type="project" value="InterPro"/>
</dbReference>
<keyword evidence="5" id="KW-1185">Reference proteome</keyword>
<feature type="domain" description="6-phosphofructo-2-kinase" evidence="3">
    <location>
        <begin position="76"/>
        <end position="293"/>
    </location>
</feature>
<dbReference type="SMART" id="SM00855">
    <property type="entry name" value="PGAM"/>
    <property type="match status" value="1"/>
</dbReference>
<dbReference type="OMA" id="VKTHVFH"/>
<evidence type="ECO:0000259" key="3">
    <source>
        <dbReference type="Pfam" id="PF01591"/>
    </source>
</evidence>
<dbReference type="CDD" id="cd07067">
    <property type="entry name" value="HP_PGM_like"/>
    <property type="match status" value="1"/>
</dbReference>
<name>A7TP12_VANPO</name>
<gene>
    <name evidence="4" type="ORF">Kpol_499p9</name>
</gene>
<keyword evidence="2" id="KW-0067">ATP-binding</keyword>
<dbReference type="GO" id="GO:0005829">
    <property type="term" value="C:cytosol"/>
    <property type="evidence" value="ECO:0007669"/>
    <property type="project" value="TreeGrafter"/>
</dbReference>
<dbReference type="InParanoid" id="A7TP12"/>
<dbReference type="GO" id="GO:0005524">
    <property type="term" value="F:ATP binding"/>
    <property type="evidence" value="ECO:0007669"/>
    <property type="project" value="UniProtKB-KW"/>
</dbReference>
<dbReference type="eggNOG" id="KOG0234">
    <property type="taxonomic scope" value="Eukaryota"/>
</dbReference>
<dbReference type="InterPro" id="IPR013078">
    <property type="entry name" value="His_Pase_superF_clade-1"/>
</dbReference>
<proteinExistence type="predicted"/>
<evidence type="ECO:0000256" key="2">
    <source>
        <dbReference type="ARBA" id="ARBA00022840"/>
    </source>
</evidence>
<reference evidence="4 5" key="1">
    <citation type="journal article" date="2007" name="Proc. Natl. Acad. Sci. U.S.A.">
        <title>Independent sorting-out of thousands of duplicated gene pairs in two yeast species descended from a whole-genome duplication.</title>
        <authorList>
            <person name="Scannell D.R."/>
            <person name="Frank A.C."/>
            <person name="Conant G.C."/>
            <person name="Byrne K.P."/>
            <person name="Woolfit M."/>
            <person name="Wolfe K.H."/>
        </authorList>
    </citation>
    <scope>NUCLEOTIDE SEQUENCE [LARGE SCALE GENOMIC DNA]</scope>
    <source>
        <strain evidence="5">ATCC 22028 / DSM 70294 / BCRC 21397 / CBS 2163 / NBRC 10782 / NRRL Y-8283 / UCD 57-17</strain>
    </source>
</reference>
<sequence>MSIKRLVSNDEELVNGLGSEHYTDGATGNHMARKDTRWVTTDGKLNINSISTLKHDGIHDPIDSQENTSPGQLYSTQSGKLFHAGKIMIVLVGLPASSKTLLSVAISRYSRWLGVRTESFHASEYRKDKEHIPDDYYSAVPQTQEGRDFKTNIIESTYNAMANFYQNLNGQLAIYDALNIRRSDRKNIETVFSKLNVKVLFIESIINNEQLMKQNIMTASQSSEFQGLTTEEATEIYMKRLSINKPLYEEMTKQEKLCYVKYYNFGEKIIVNNNHGGYLINKIVYFLMNIRNKKGRVFFARCGTSNDDRYMDDEFLNDEGLRFAKSLTKLVIDRFEKNKKENIDKNISSNDKNEALTVLTAPRKRAYDTAKYFKDYDIPVIIRSELQQQRPGLIADMNEEQIKEKFPMEYEECLKDPYHFRFPRAESYHDLSIRMEPLLLEMERLSGDVLIVGHDSTLRVLYGYFMASNSMEVPKIDFSRNELVEITFTPFQNEVTRIPIVY</sequence>
<keyword evidence="1" id="KW-0547">Nucleotide-binding</keyword>
<dbReference type="PIRSF" id="PIRSF000709">
    <property type="entry name" value="6PFK_2-Ptase"/>
    <property type="match status" value="1"/>
</dbReference>
<dbReference type="InterPro" id="IPR003094">
    <property type="entry name" value="6Pfruct_kin"/>
</dbReference>
<dbReference type="PRINTS" id="PR00991">
    <property type="entry name" value="6PFRUCTKNASE"/>
</dbReference>
<dbReference type="InterPro" id="IPR013079">
    <property type="entry name" value="6Phosfructo_kin"/>
</dbReference>
<dbReference type="HOGENOM" id="CLU_006383_0_2_1"/>
<dbReference type="InterPro" id="IPR029033">
    <property type="entry name" value="His_PPase_superfam"/>
</dbReference>
<dbReference type="GO" id="GO:0004331">
    <property type="term" value="F:fructose-2,6-bisphosphate 2-phosphatase activity"/>
    <property type="evidence" value="ECO:0007669"/>
    <property type="project" value="TreeGrafter"/>
</dbReference>
<dbReference type="GO" id="GO:0006003">
    <property type="term" value="P:fructose 2,6-bisphosphate metabolic process"/>
    <property type="evidence" value="ECO:0007669"/>
    <property type="project" value="InterPro"/>
</dbReference>
<dbReference type="SUPFAM" id="SSF53254">
    <property type="entry name" value="Phosphoglycerate mutase-like"/>
    <property type="match status" value="1"/>
</dbReference>
<dbReference type="STRING" id="436907.A7TP12"/>
<evidence type="ECO:0000313" key="5">
    <source>
        <dbReference type="Proteomes" id="UP000000267"/>
    </source>
</evidence>
<dbReference type="PANTHER" id="PTHR10606">
    <property type="entry name" value="6-PHOSPHOFRUCTO-2-KINASE/FRUCTOSE-2,6-BISPHOSPHATASE"/>
    <property type="match status" value="1"/>
</dbReference>
<dbReference type="OrthoDB" id="267323at2759"/>
<dbReference type="GO" id="GO:0003873">
    <property type="term" value="F:6-phosphofructo-2-kinase activity"/>
    <property type="evidence" value="ECO:0007669"/>
    <property type="project" value="InterPro"/>
</dbReference>
<dbReference type="Pfam" id="PF01591">
    <property type="entry name" value="6PF2K"/>
    <property type="match status" value="1"/>
</dbReference>
<evidence type="ECO:0000256" key="1">
    <source>
        <dbReference type="ARBA" id="ARBA00022741"/>
    </source>
</evidence>
<dbReference type="PhylomeDB" id="A7TP12"/>
<dbReference type="AlphaFoldDB" id="A7TP12"/>
<dbReference type="FunCoup" id="A7TP12">
    <property type="interactions" value="159"/>
</dbReference>
<organism evidence="5">
    <name type="scientific">Vanderwaltozyma polyspora (strain ATCC 22028 / DSM 70294 / BCRC 21397 / CBS 2163 / NBRC 10782 / NRRL Y-8283 / UCD 57-17)</name>
    <name type="common">Kluyveromyces polysporus</name>
    <dbReference type="NCBI Taxonomy" id="436907"/>
    <lineage>
        <taxon>Eukaryota</taxon>
        <taxon>Fungi</taxon>
        <taxon>Dikarya</taxon>
        <taxon>Ascomycota</taxon>
        <taxon>Saccharomycotina</taxon>
        <taxon>Saccharomycetes</taxon>
        <taxon>Saccharomycetales</taxon>
        <taxon>Saccharomycetaceae</taxon>
        <taxon>Vanderwaltozyma</taxon>
    </lineage>
</organism>
<dbReference type="SUPFAM" id="SSF52540">
    <property type="entry name" value="P-loop containing nucleoside triphosphate hydrolases"/>
    <property type="match status" value="1"/>
</dbReference>
<dbReference type="InterPro" id="IPR027417">
    <property type="entry name" value="P-loop_NTPase"/>
</dbReference>
<dbReference type="Gene3D" id="3.40.50.1240">
    <property type="entry name" value="Phosphoglycerate mutase-like"/>
    <property type="match status" value="1"/>
</dbReference>
<dbReference type="Pfam" id="PF00300">
    <property type="entry name" value="His_Phos_1"/>
    <property type="match status" value="1"/>
</dbReference>
<evidence type="ECO:0000313" key="4">
    <source>
        <dbReference type="EMBL" id="EDO15981.1"/>
    </source>
</evidence>
<protein>
    <recommendedName>
        <fullName evidence="3">6-phosphofructo-2-kinase domain-containing protein</fullName>
    </recommendedName>
</protein>